<protein>
    <submittedName>
        <fullName evidence="4">Uncharacterized protein</fullName>
    </submittedName>
</protein>
<dbReference type="Gene3D" id="3.40.50.150">
    <property type="entry name" value="Vaccinia Virus protein VP39"/>
    <property type="match status" value="1"/>
</dbReference>
<dbReference type="InterPro" id="IPR007213">
    <property type="entry name" value="Ppm1/Ppm2/Tcmp"/>
</dbReference>
<dbReference type="Proteomes" id="UP000193781">
    <property type="component" value="Unassembled WGS sequence"/>
</dbReference>
<name>A0A1X1ZV32_9MYCO</name>
<accession>A0A1X1ZV32</accession>
<evidence type="ECO:0000256" key="3">
    <source>
        <dbReference type="SAM" id="MobiDB-lite"/>
    </source>
</evidence>
<dbReference type="InterPro" id="IPR029063">
    <property type="entry name" value="SAM-dependent_MTases_sf"/>
</dbReference>
<proteinExistence type="predicted"/>
<evidence type="ECO:0000313" key="4">
    <source>
        <dbReference type="EMBL" id="ORW27894.1"/>
    </source>
</evidence>
<sequence length="77" mass="8281">MARSDSDSRDLASSVRAAATIVAAPRVLASIEPEPLINDPFADPLVRAAGVDFRPSARRRTRSPRRLEFGEGFDDGG</sequence>
<dbReference type="SUPFAM" id="SSF53335">
    <property type="entry name" value="S-adenosyl-L-methionine-dependent methyltransferases"/>
    <property type="match status" value="1"/>
</dbReference>
<evidence type="ECO:0000256" key="2">
    <source>
        <dbReference type="ARBA" id="ARBA00022679"/>
    </source>
</evidence>
<feature type="region of interest" description="Disordered" evidence="3">
    <location>
        <begin position="57"/>
        <end position="77"/>
    </location>
</feature>
<reference evidence="4 5" key="1">
    <citation type="submission" date="2016-01" db="EMBL/GenBank/DDBJ databases">
        <title>The new phylogeny of the genus Mycobacterium.</title>
        <authorList>
            <person name="Tarcisio F."/>
            <person name="Conor M."/>
            <person name="Antonella G."/>
            <person name="Elisabetta G."/>
            <person name="Giulia F.S."/>
            <person name="Sara T."/>
            <person name="Anna F."/>
            <person name="Clotilde B."/>
            <person name="Roberto B."/>
            <person name="Veronica D.S."/>
            <person name="Fabio R."/>
            <person name="Monica P."/>
            <person name="Olivier J."/>
            <person name="Enrico T."/>
            <person name="Nicola S."/>
        </authorList>
    </citation>
    <scope>NUCLEOTIDE SEQUENCE [LARGE SCALE GENOMIC DNA]</scope>
    <source>
        <strain evidence="4 5">DSM 44803</strain>
    </source>
</reference>
<keyword evidence="5" id="KW-1185">Reference proteome</keyword>
<evidence type="ECO:0000256" key="1">
    <source>
        <dbReference type="ARBA" id="ARBA00022603"/>
    </source>
</evidence>
<comment type="caution">
    <text evidence="4">The sequence shown here is derived from an EMBL/GenBank/DDBJ whole genome shotgun (WGS) entry which is preliminary data.</text>
</comment>
<gene>
    <name evidence="4" type="ORF">AWC17_28635</name>
</gene>
<dbReference type="AlphaFoldDB" id="A0A1X1ZV32"/>
<organism evidence="4 5">
    <name type="scientific">Mycobacterium nebraskense</name>
    <dbReference type="NCBI Taxonomy" id="244292"/>
    <lineage>
        <taxon>Bacteria</taxon>
        <taxon>Bacillati</taxon>
        <taxon>Actinomycetota</taxon>
        <taxon>Actinomycetes</taxon>
        <taxon>Mycobacteriales</taxon>
        <taxon>Mycobacteriaceae</taxon>
        <taxon>Mycobacterium</taxon>
    </lineage>
</organism>
<evidence type="ECO:0000313" key="5">
    <source>
        <dbReference type="Proteomes" id="UP000193781"/>
    </source>
</evidence>
<dbReference type="EMBL" id="LQPH01000072">
    <property type="protein sequence ID" value="ORW27894.1"/>
    <property type="molecule type" value="Genomic_DNA"/>
</dbReference>
<dbReference type="GO" id="GO:0032259">
    <property type="term" value="P:methylation"/>
    <property type="evidence" value="ECO:0007669"/>
    <property type="project" value="UniProtKB-KW"/>
</dbReference>
<keyword evidence="2" id="KW-0808">Transferase</keyword>
<keyword evidence="1" id="KW-0489">Methyltransferase</keyword>
<dbReference type="GO" id="GO:0008168">
    <property type="term" value="F:methyltransferase activity"/>
    <property type="evidence" value="ECO:0007669"/>
    <property type="project" value="UniProtKB-KW"/>
</dbReference>
<dbReference type="Pfam" id="PF04072">
    <property type="entry name" value="LCM"/>
    <property type="match status" value="1"/>
</dbReference>